<feature type="domain" description="DUF1508" evidence="2">
    <location>
        <begin position="61"/>
        <end position="107"/>
    </location>
</feature>
<evidence type="ECO:0000259" key="2">
    <source>
        <dbReference type="Pfam" id="PF07411"/>
    </source>
</evidence>
<name>A0AAW9RMK2_9GAMM</name>
<dbReference type="InterPro" id="IPR036913">
    <property type="entry name" value="YegP-like_sf"/>
</dbReference>
<dbReference type="EMBL" id="JAZHOG010000009">
    <property type="protein sequence ID" value="MEJ8568761.1"/>
    <property type="molecule type" value="Genomic_DNA"/>
</dbReference>
<dbReference type="RefSeq" id="WP_354696083.1">
    <property type="nucleotide sequence ID" value="NZ_JAZHOG010000009.1"/>
</dbReference>
<proteinExistence type="inferred from homology"/>
<comment type="similarity">
    <text evidence="1">Belongs to the UPF0339 family. Duplicated subfamily.</text>
</comment>
<dbReference type="Pfam" id="PF07411">
    <property type="entry name" value="DUF1508"/>
    <property type="match status" value="2"/>
</dbReference>
<gene>
    <name evidence="3" type="ORF">V3330_14095</name>
</gene>
<accession>A0AAW9RMK2</accession>
<dbReference type="AlphaFoldDB" id="A0AAW9RMK2"/>
<evidence type="ECO:0000256" key="1">
    <source>
        <dbReference type="ARBA" id="ARBA00007576"/>
    </source>
</evidence>
<dbReference type="PANTHER" id="PTHR40606">
    <property type="match status" value="1"/>
</dbReference>
<dbReference type="SUPFAM" id="SSF160113">
    <property type="entry name" value="YegP-like"/>
    <property type="match status" value="2"/>
</dbReference>
<dbReference type="Gene3D" id="2.30.29.80">
    <property type="match status" value="1"/>
</dbReference>
<comment type="caution">
    <text evidence="3">The sequence shown here is derived from an EMBL/GenBank/DDBJ whole genome shotgun (WGS) entry which is preliminary data.</text>
</comment>
<dbReference type="Proteomes" id="UP001359886">
    <property type="component" value="Unassembled WGS sequence"/>
</dbReference>
<dbReference type="InterPro" id="IPR010879">
    <property type="entry name" value="DUF1508"/>
</dbReference>
<dbReference type="InterPro" id="IPR051141">
    <property type="entry name" value="UPF0339_domain"/>
</dbReference>
<keyword evidence="4" id="KW-1185">Reference proteome</keyword>
<feature type="domain" description="DUF1508" evidence="2">
    <location>
        <begin position="11"/>
        <end position="55"/>
    </location>
</feature>
<evidence type="ECO:0000313" key="3">
    <source>
        <dbReference type="EMBL" id="MEJ8568761.1"/>
    </source>
</evidence>
<sequence length="110" mass="11763">MAGKFVVTKGKDGQDYFVLKASNGQVILQSEGYKTRKSCANGIESVRKNAGVESRFECRTAKNGKAYFVLKASNGQEIGRSQMYKSDSGCRNGMKSVAANAAGATVELPD</sequence>
<protein>
    <submittedName>
        <fullName evidence="3">YegP family protein</fullName>
    </submittedName>
</protein>
<dbReference type="PANTHER" id="PTHR40606:SF1">
    <property type="entry name" value="UPF0339 PROTEIN YEGP"/>
    <property type="match status" value="1"/>
</dbReference>
<reference evidence="3 4" key="1">
    <citation type="submission" date="2024-02" db="EMBL/GenBank/DDBJ databases">
        <title>A novel Wenzhouxiangellaceae bacterium, isolated from coastal sediments.</title>
        <authorList>
            <person name="Du Z.-J."/>
            <person name="Ye Y.-Q."/>
            <person name="Zhang X.-Y."/>
        </authorList>
    </citation>
    <scope>NUCLEOTIDE SEQUENCE [LARGE SCALE GENOMIC DNA]</scope>
    <source>
        <strain evidence="3 4">CH-27</strain>
    </source>
</reference>
<evidence type="ECO:0000313" key="4">
    <source>
        <dbReference type="Proteomes" id="UP001359886"/>
    </source>
</evidence>
<organism evidence="3 4">
    <name type="scientific">Elongatibacter sediminis</name>
    <dbReference type="NCBI Taxonomy" id="3119006"/>
    <lineage>
        <taxon>Bacteria</taxon>
        <taxon>Pseudomonadati</taxon>
        <taxon>Pseudomonadota</taxon>
        <taxon>Gammaproteobacteria</taxon>
        <taxon>Chromatiales</taxon>
        <taxon>Wenzhouxiangellaceae</taxon>
        <taxon>Elongatibacter</taxon>
    </lineage>
</organism>